<protein>
    <recommendedName>
        <fullName evidence="2">Peroxin-19</fullName>
    </recommendedName>
</protein>
<dbReference type="InterPro" id="IPR038322">
    <property type="entry name" value="Pex19_C_sf"/>
</dbReference>
<gene>
    <name evidence="4" type="ORF">MCOR_28012</name>
</gene>
<dbReference type="PANTHER" id="PTHR12774">
    <property type="entry name" value="PEROXISOMAL BIOGENESIS FACTOR 19"/>
    <property type="match status" value="1"/>
</dbReference>
<proteinExistence type="inferred from homology"/>
<reference evidence="4 5" key="1">
    <citation type="submission" date="2020-06" db="EMBL/GenBank/DDBJ databases">
        <authorList>
            <person name="Li R."/>
            <person name="Bekaert M."/>
        </authorList>
    </citation>
    <scope>NUCLEOTIDE SEQUENCE [LARGE SCALE GENOMIC DNA]</scope>
    <source>
        <strain evidence="5">wild</strain>
    </source>
</reference>
<organism evidence="4 5">
    <name type="scientific">Mytilus coruscus</name>
    <name type="common">Sea mussel</name>
    <dbReference type="NCBI Taxonomy" id="42192"/>
    <lineage>
        <taxon>Eukaryota</taxon>
        <taxon>Metazoa</taxon>
        <taxon>Spiralia</taxon>
        <taxon>Lophotrochozoa</taxon>
        <taxon>Mollusca</taxon>
        <taxon>Bivalvia</taxon>
        <taxon>Autobranchia</taxon>
        <taxon>Pteriomorphia</taxon>
        <taxon>Mytilida</taxon>
        <taxon>Mytiloidea</taxon>
        <taxon>Mytilidae</taxon>
        <taxon>Mytilinae</taxon>
        <taxon>Mytilus</taxon>
    </lineage>
</organism>
<dbReference type="Pfam" id="PF04614">
    <property type="entry name" value="Pex19"/>
    <property type="match status" value="1"/>
</dbReference>
<dbReference type="GO" id="GO:0005778">
    <property type="term" value="C:peroxisomal membrane"/>
    <property type="evidence" value="ECO:0007669"/>
    <property type="project" value="TreeGrafter"/>
</dbReference>
<sequence>MSDVRITLNPNQASKMLEVLSAFPSFKRPTDLPDHLRLSKKQIKRIRTWQKTALENAENPSFSRTNKLTAGAFRIFQDKQLLSDDDDKKSEEKEKKSDKKTDSQFDDDADDSDEDFDGDFGKLFGGLVGPSGKVNLTTTPGGKPKVDKDTPPEVIPMMTSMVNKNLMYAPYKANAEALEDWIAENRHTVTTQEIQKREKQLKIIKRILMLYDEEKEGEKRKIKEARNMKILELNAAFDDLGDLPPEVEKKSKEYYQEADFNKLIPGMMETLQGTMSSLFMGLGNSLNPKKRGEEECTVM</sequence>
<keyword evidence="5" id="KW-1185">Reference proteome</keyword>
<evidence type="ECO:0000256" key="1">
    <source>
        <dbReference type="ARBA" id="ARBA00006326"/>
    </source>
</evidence>
<dbReference type="OrthoDB" id="6132626at2759"/>
<evidence type="ECO:0000313" key="4">
    <source>
        <dbReference type="EMBL" id="CAC5393125.1"/>
    </source>
</evidence>
<name>A0A6J8C9Q1_MYTCO</name>
<comment type="similarity">
    <text evidence="1">Belongs to the peroxin-19 family.</text>
</comment>
<dbReference type="Gene3D" id="1.20.120.900">
    <property type="entry name" value="Pex19, mPTS binding domain"/>
    <property type="match status" value="1"/>
</dbReference>
<dbReference type="GO" id="GO:0033328">
    <property type="term" value="F:peroxisome membrane targeting sequence binding"/>
    <property type="evidence" value="ECO:0007669"/>
    <property type="project" value="TreeGrafter"/>
</dbReference>
<evidence type="ECO:0000313" key="5">
    <source>
        <dbReference type="Proteomes" id="UP000507470"/>
    </source>
</evidence>
<dbReference type="EMBL" id="CACVKT020005120">
    <property type="protein sequence ID" value="CAC5393125.1"/>
    <property type="molecule type" value="Genomic_DNA"/>
</dbReference>
<feature type="compositionally biased region" description="Basic and acidic residues" evidence="3">
    <location>
        <begin position="86"/>
        <end position="103"/>
    </location>
</feature>
<evidence type="ECO:0000256" key="2">
    <source>
        <dbReference type="ARBA" id="ARBA00029688"/>
    </source>
</evidence>
<accession>A0A6J8C9Q1</accession>
<feature type="region of interest" description="Disordered" evidence="3">
    <location>
        <begin position="131"/>
        <end position="154"/>
    </location>
</feature>
<dbReference type="InterPro" id="IPR006708">
    <property type="entry name" value="Pex19"/>
</dbReference>
<dbReference type="PANTHER" id="PTHR12774:SF2">
    <property type="entry name" value="PEROXISOMAL BIOGENESIS FACTOR 19"/>
    <property type="match status" value="1"/>
</dbReference>
<evidence type="ECO:0000256" key="3">
    <source>
        <dbReference type="SAM" id="MobiDB-lite"/>
    </source>
</evidence>
<dbReference type="AlphaFoldDB" id="A0A6J8C9Q1"/>
<dbReference type="GO" id="GO:0045046">
    <property type="term" value="P:protein import into peroxisome membrane"/>
    <property type="evidence" value="ECO:0007669"/>
    <property type="project" value="TreeGrafter"/>
</dbReference>
<dbReference type="Proteomes" id="UP000507470">
    <property type="component" value="Unassembled WGS sequence"/>
</dbReference>
<feature type="region of interest" description="Disordered" evidence="3">
    <location>
        <begin position="84"/>
        <end position="112"/>
    </location>
</feature>